<evidence type="ECO:0000313" key="3">
    <source>
        <dbReference type="Proteomes" id="UP000219440"/>
    </source>
</evidence>
<protein>
    <submittedName>
        <fullName evidence="2">Septum formation</fullName>
    </submittedName>
</protein>
<name>A0A2C8ZJ40_9MICO</name>
<dbReference type="InterPro" id="IPR026004">
    <property type="entry name" value="Septum_form"/>
</dbReference>
<dbReference type="AlphaFoldDB" id="A0A2C8ZJ40"/>
<dbReference type="EMBL" id="OCST01000003">
    <property type="protein sequence ID" value="SOE64867.1"/>
    <property type="molecule type" value="Genomic_DNA"/>
</dbReference>
<organism evidence="2 3">
    <name type="scientific">Salinibacterium xinjiangense</name>
    <dbReference type="NCBI Taxonomy" id="386302"/>
    <lineage>
        <taxon>Bacteria</taxon>
        <taxon>Bacillati</taxon>
        <taxon>Actinomycetota</taxon>
        <taxon>Actinomycetes</taxon>
        <taxon>Micrococcales</taxon>
        <taxon>Microbacteriaceae</taxon>
        <taxon>Salinibacterium</taxon>
    </lineage>
</organism>
<gene>
    <name evidence="2" type="ORF">SAMN06296378_1461</name>
</gene>
<dbReference type="Proteomes" id="UP000219440">
    <property type="component" value="Unassembled WGS sequence"/>
</dbReference>
<accession>A0A2C8ZJ40</accession>
<evidence type="ECO:0000259" key="1">
    <source>
        <dbReference type="Pfam" id="PF13845"/>
    </source>
</evidence>
<evidence type="ECO:0000313" key="2">
    <source>
        <dbReference type="EMBL" id="SOE64867.1"/>
    </source>
</evidence>
<keyword evidence="3" id="KW-1185">Reference proteome</keyword>
<reference evidence="2 3" key="1">
    <citation type="submission" date="2017-09" db="EMBL/GenBank/DDBJ databases">
        <authorList>
            <person name="Ehlers B."/>
            <person name="Leendertz F.H."/>
        </authorList>
    </citation>
    <scope>NUCLEOTIDE SEQUENCE [LARGE SCALE GENOMIC DNA]</scope>
    <source>
        <strain evidence="2 3">CGMCC 1.05381</strain>
    </source>
</reference>
<dbReference type="RefSeq" id="WP_179691831.1">
    <property type="nucleotide sequence ID" value="NZ_BMLC01000001.1"/>
</dbReference>
<dbReference type="Pfam" id="PF13845">
    <property type="entry name" value="Septum_form"/>
    <property type="match status" value="1"/>
</dbReference>
<sequence>MARTATIRPLAVLTIAFASVALTGCSLLGNIPREAEPNDDGSTTTDVFTVIVGDCLNDGGAAGEVSEVAVIDCETEHDSEAFKSVIMPDGDFPGETAVDTQAVSECTKAFTSFVGLDYESSSLDFSYYFPTEESWALSDREILCLIVDPNGKTTGTLEAAAK</sequence>
<feature type="domain" description="Septum formation-related" evidence="1">
    <location>
        <begin position="53"/>
        <end position="154"/>
    </location>
</feature>
<proteinExistence type="predicted"/>
<dbReference type="PROSITE" id="PS51257">
    <property type="entry name" value="PROKAR_LIPOPROTEIN"/>
    <property type="match status" value="1"/>
</dbReference>